<dbReference type="Gene3D" id="3.40.50.1000">
    <property type="entry name" value="HAD superfamily/HAD-like"/>
    <property type="match status" value="1"/>
</dbReference>
<evidence type="ECO:0008006" key="3">
    <source>
        <dbReference type="Google" id="ProtNLM"/>
    </source>
</evidence>
<protein>
    <recommendedName>
        <fullName evidence="3">YqeG family HAD IIIA-type phosphatase</fullName>
    </recommendedName>
</protein>
<comment type="caution">
    <text evidence="1">The sequence shown here is derived from an EMBL/GenBank/DDBJ whole genome shotgun (WGS) entry which is preliminary data.</text>
</comment>
<organism evidence="1 2">
    <name type="scientific">Thermosipho japonicus</name>
    <dbReference type="NCBI Taxonomy" id="90323"/>
    <lineage>
        <taxon>Bacteria</taxon>
        <taxon>Thermotogati</taxon>
        <taxon>Thermotogota</taxon>
        <taxon>Thermotogae</taxon>
        <taxon>Thermotogales</taxon>
        <taxon>Fervidobacteriaceae</taxon>
        <taxon>Thermosipho</taxon>
    </lineage>
</organism>
<dbReference type="Pfam" id="PF09419">
    <property type="entry name" value="PGP_phosphatase"/>
    <property type="match status" value="1"/>
</dbReference>
<reference evidence="1 2" key="1">
    <citation type="submission" date="2020-08" db="EMBL/GenBank/DDBJ databases">
        <title>Genomic Encyclopedia of Type Strains, Phase IV (KMG-IV): sequencing the most valuable type-strain genomes for metagenomic binning, comparative biology and taxonomic classification.</title>
        <authorList>
            <person name="Goeker M."/>
        </authorList>
    </citation>
    <scope>NUCLEOTIDE SEQUENCE [LARGE SCALE GENOMIC DNA]</scope>
    <source>
        <strain evidence="1 2">DSM 13481</strain>
    </source>
</reference>
<dbReference type="GO" id="GO:0008962">
    <property type="term" value="F:phosphatidylglycerophosphatase activity"/>
    <property type="evidence" value="ECO:0007669"/>
    <property type="project" value="InterPro"/>
</dbReference>
<accession>A0A841GDV7</accession>
<dbReference type="InterPro" id="IPR023214">
    <property type="entry name" value="HAD_sf"/>
</dbReference>
<proteinExistence type="predicted"/>
<keyword evidence="2" id="KW-1185">Reference proteome</keyword>
<dbReference type="InterPro" id="IPR027706">
    <property type="entry name" value="PGP_Pase"/>
</dbReference>
<dbReference type="EMBL" id="JACHEX010000001">
    <property type="protein sequence ID" value="MBB6061722.1"/>
    <property type="molecule type" value="Genomic_DNA"/>
</dbReference>
<dbReference type="AlphaFoldDB" id="A0A841GDV7"/>
<gene>
    <name evidence="1" type="ORF">HNP65_000144</name>
</gene>
<dbReference type="NCBIfam" id="TIGR01662">
    <property type="entry name" value="HAD-SF-IIIA"/>
    <property type="match status" value="1"/>
</dbReference>
<dbReference type="InterPro" id="IPR006549">
    <property type="entry name" value="HAD-SF_hydro_IIIA"/>
</dbReference>
<sequence>MEIYPNVTNIDFNKLIDMGIDLFIFDFDNTVNKWKESRIPNEIIQIFNYLEKNGAKIIIVSNGKPRNLNVNVKTLWLARKPLPFKFKKYLKEKNIKYNKAAVIGDQLFTDMLFGKLLNAYLIKVDPLDTQKEFFITKILRFFEKIVLKFF</sequence>
<dbReference type="RefSeq" id="WP_184618494.1">
    <property type="nucleotide sequence ID" value="NZ_JACHEX010000001.1"/>
</dbReference>
<dbReference type="SUPFAM" id="SSF56784">
    <property type="entry name" value="HAD-like"/>
    <property type="match status" value="1"/>
</dbReference>
<dbReference type="InterPro" id="IPR036412">
    <property type="entry name" value="HAD-like_sf"/>
</dbReference>
<name>A0A841GDV7_9BACT</name>
<dbReference type="Proteomes" id="UP000555828">
    <property type="component" value="Unassembled WGS sequence"/>
</dbReference>
<evidence type="ECO:0000313" key="2">
    <source>
        <dbReference type="Proteomes" id="UP000555828"/>
    </source>
</evidence>
<evidence type="ECO:0000313" key="1">
    <source>
        <dbReference type="EMBL" id="MBB6061722.1"/>
    </source>
</evidence>